<gene>
    <name evidence="2" type="ORF">H8B15_02795</name>
</gene>
<evidence type="ECO:0000313" key="2">
    <source>
        <dbReference type="EMBL" id="MBC6609833.1"/>
    </source>
</evidence>
<dbReference type="Gene3D" id="1.10.287.110">
    <property type="entry name" value="DnaJ domain"/>
    <property type="match status" value="1"/>
</dbReference>
<keyword evidence="1" id="KW-0175">Coiled coil</keyword>
<name>A0ABR7MFH5_9BACT</name>
<protein>
    <submittedName>
        <fullName evidence="2">J domain-containing protein</fullName>
    </submittedName>
</protein>
<dbReference type="SUPFAM" id="SSF46565">
    <property type="entry name" value="Chaperone J-domain"/>
    <property type="match status" value="1"/>
</dbReference>
<dbReference type="EMBL" id="JACSCY010000002">
    <property type="protein sequence ID" value="MBC6609833.1"/>
    <property type="molecule type" value="Genomic_DNA"/>
</dbReference>
<keyword evidence="3" id="KW-1185">Reference proteome</keyword>
<dbReference type="InterPro" id="IPR036869">
    <property type="entry name" value="J_dom_sf"/>
</dbReference>
<dbReference type="Proteomes" id="UP000622017">
    <property type="component" value="Unassembled WGS sequence"/>
</dbReference>
<reference evidence="2 3" key="1">
    <citation type="submission" date="2020-08" db="EMBL/GenBank/DDBJ databases">
        <title>Hymenobacter sp.</title>
        <authorList>
            <person name="Kim M.K."/>
        </authorList>
    </citation>
    <scope>NUCLEOTIDE SEQUENCE [LARGE SCALE GENOMIC DNA]</scope>
    <source>
        <strain evidence="2 3">BT507</strain>
    </source>
</reference>
<proteinExistence type="predicted"/>
<organism evidence="2 3">
    <name type="scientific">Hymenobacter citatus</name>
    <dbReference type="NCBI Taxonomy" id="2763506"/>
    <lineage>
        <taxon>Bacteria</taxon>
        <taxon>Pseudomonadati</taxon>
        <taxon>Bacteroidota</taxon>
        <taxon>Cytophagia</taxon>
        <taxon>Cytophagales</taxon>
        <taxon>Hymenobacteraceae</taxon>
        <taxon>Hymenobacter</taxon>
    </lineage>
</organism>
<evidence type="ECO:0000313" key="3">
    <source>
        <dbReference type="Proteomes" id="UP000622017"/>
    </source>
</evidence>
<dbReference type="RefSeq" id="WP_187318144.1">
    <property type="nucleotide sequence ID" value="NZ_JACSCY010000002.1"/>
</dbReference>
<evidence type="ECO:0000256" key="1">
    <source>
        <dbReference type="SAM" id="Coils"/>
    </source>
</evidence>
<comment type="caution">
    <text evidence="2">The sequence shown here is derived from an EMBL/GenBank/DDBJ whole genome shotgun (WGS) entry which is preliminary data.</text>
</comment>
<feature type="coiled-coil region" evidence="1">
    <location>
        <begin position="21"/>
        <end position="51"/>
    </location>
</feature>
<sequence>MSAPLSFTPSSGPFTANMFTQQAFQRALVEVENLREQLRRAETTQAEARRRYWQQVGPLADAVVTARQALFAPLEDALLWNAFSRDEERQIAELLVANAQDLQERFGVEALDILLKYAPLQQPETVEAATPAAEPERPRRRQTKAERAAAAEALQAEQDQQSLLVNAKTVYRRLARANHPDLERDPVRAAEKTTRMQRITQAYEAHDLYTLLHLLAEDETEPTDDSLLIRYTEALRRQLHDLRQQLNEVKFGPWSFLGSTPKKQEAGLRQLKRQLRTEADYLAQVARQLHTPTALRALLRELAATHATL</sequence>
<accession>A0ABR7MFH5</accession>